<accession>A0ABW0BZ26</accession>
<proteinExistence type="predicted"/>
<name>A0ABW0BZ26_9BACT</name>
<dbReference type="RefSeq" id="WP_377916406.1">
    <property type="nucleotide sequence ID" value="NZ_JBHSKS010000012.1"/>
</dbReference>
<feature type="signal peptide" evidence="1">
    <location>
        <begin position="1"/>
        <end position="22"/>
    </location>
</feature>
<dbReference type="EMBL" id="JBHSKS010000012">
    <property type="protein sequence ID" value="MFC5192921.1"/>
    <property type="molecule type" value="Genomic_DNA"/>
</dbReference>
<keyword evidence="3" id="KW-1185">Reference proteome</keyword>
<keyword evidence="1" id="KW-0732">Signal</keyword>
<protein>
    <recommendedName>
        <fullName evidence="4">Outer membrane protein beta-barrel domain-containing protein</fullName>
    </recommendedName>
</protein>
<dbReference type="Proteomes" id="UP001596163">
    <property type="component" value="Unassembled WGS sequence"/>
</dbReference>
<evidence type="ECO:0000313" key="3">
    <source>
        <dbReference type="Proteomes" id="UP001596163"/>
    </source>
</evidence>
<organism evidence="2 3">
    <name type="scientific">Algoriphagus aquatilis</name>
    <dbReference type="NCBI Taxonomy" id="490186"/>
    <lineage>
        <taxon>Bacteria</taxon>
        <taxon>Pseudomonadati</taxon>
        <taxon>Bacteroidota</taxon>
        <taxon>Cytophagia</taxon>
        <taxon>Cytophagales</taxon>
        <taxon>Cyclobacteriaceae</taxon>
        <taxon>Algoriphagus</taxon>
    </lineage>
</organism>
<gene>
    <name evidence="2" type="ORF">ACFPIK_14185</name>
</gene>
<feature type="chain" id="PRO_5047303920" description="Outer membrane protein beta-barrel domain-containing protein" evidence="1">
    <location>
        <begin position="23"/>
        <end position="240"/>
    </location>
</feature>
<reference evidence="3" key="1">
    <citation type="journal article" date="2019" name="Int. J. Syst. Evol. Microbiol.">
        <title>The Global Catalogue of Microorganisms (GCM) 10K type strain sequencing project: providing services to taxonomists for standard genome sequencing and annotation.</title>
        <authorList>
            <consortium name="The Broad Institute Genomics Platform"/>
            <consortium name="The Broad Institute Genome Sequencing Center for Infectious Disease"/>
            <person name="Wu L."/>
            <person name="Ma J."/>
        </authorList>
    </citation>
    <scope>NUCLEOTIDE SEQUENCE [LARGE SCALE GENOMIC DNA]</scope>
    <source>
        <strain evidence="3">CGMCC 1.7030</strain>
    </source>
</reference>
<sequence>MRKVINYCLWLIFISLSLPVAAQSNLSIEFRTGANFTNFSYQGNFPDLKIETVDNRFYGISLMKNLPSKLSFGLDLSFHRFDINTRYLPLDTESNSGGVRSNYWSLGPKMSYDVFFLPNFGLNLGTSLLVSITNNEEYTYQGGELQIVRIGNGGPRVPVKLGGTREIEESTFVLRPELSFFYQISDKSRISITSQWGLDFREPSIVIDLNRIEFDGETYQNKYFYSGNYFSTLLGYRYSF</sequence>
<evidence type="ECO:0008006" key="4">
    <source>
        <dbReference type="Google" id="ProtNLM"/>
    </source>
</evidence>
<evidence type="ECO:0000256" key="1">
    <source>
        <dbReference type="SAM" id="SignalP"/>
    </source>
</evidence>
<evidence type="ECO:0000313" key="2">
    <source>
        <dbReference type="EMBL" id="MFC5192921.1"/>
    </source>
</evidence>
<comment type="caution">
    <text evidence="2">The sequence shown here is derived from an EMBL/GenBank/DDBJ whole genome shotgun (WGS) entry which is preliminary data.</text>
</comment>